<gene>
    <name evidence="4" type="ORF">A2172_00510</name>
</gene>
<name>A0A1G1W9H7_9BACT</name>
<comment type="caution">
    <text evidence="4">The sequence shown here is derived from an EMBL/GenBank/DDBJ whole genome shotgun (WGS) entry which is preliminary data.</text>
</comment>
<dbReference type="EMBL" id="MHCP01000014">
    <property type="protein sequence ID" value="OGY24332.1"/>
    <property type="molecule type" value="Genomic_DNA"/>
</dbReference>
<protein>
    <recommendedName>
        <fullName evidence="3">Nudix hydrolase domain-containing protein</fullName>
    </recommendedName>
</protein>
<dbReference type="GO" id="GO:0016787">
    <property type="term" value="F:hydrolase activity"/>
    <property type="evidence" value="ECO:0007669"/>
    <property type="project" value="UniProtKB-KW"/>
</dbReference>
<evidence type="ECO:0000256" key="2">
    <source>
        <dbReference type="ARBA" id="ARBA00022801"/>
    </source>
</evidence>
<dbReference type="STRING" id="1802593.A2172_00510"/>
<dbReference type="InterPro" id="IPR000086">
    <property type="entry name" value="NUDIX_hydrolase_dom"/>
</dbReference>
<dbReference type="Gene3D" id="3.90.79.10">
    <property type="entry name" value="Nucleoside Triphosphate Pyrophosphohydrolase"/>
    <property type="match status" value="1"/>
</dbReference>
<sequence>MEKDMVAGLIIKNKKVLLVHNTKHNGLRIEPPGGKKKAEEGWRDAVVREVSEELGVEVDPVKFFGAYNTNSPEGKFSVHMYFCDIISGKLSVLEPKKIPSFAWYSYDELEQLSKSKILVPNMRQALSEIRKYL</sequence>
<reference evidence="4 5" key="1">
    <citation type="journal article" date="2016" name="Nat. Commun.">
        <title>Thousands of microbial genomes shed light on interconnected biogeochemical processes in an aquifer system.</title>
        <authorList>
            <person name="Anantharaman K."/>
            <person name="Brown C.T."/>
            <person name="Hug L.A."/>
            <person name="Sharon I."/>
            <person name="Castelle C.J."/>
            <person name="Probst A.J."/>
            <person name="Thomas B.C."/>
            <person name="Singh A."/>
            <person name="Wilkins M.J."/>
            <person name="Karaoz U."/>
            <person name="Brodie E.L."/>
            <person name="Williams K.H."/>
            <person name="Hubbard S.S."/>
            <person name="Banfield J.F."/>
        </authorList>
    </citation>
    <scope>NUCLEOTIDE SEQUENCE [LARGE SCALE GENOMIC DNA]</scope>
</reference>
<comment type="cofactor">
    <cofactor evidence="1">
        <name>Mg(2+)</name>
        <dbReference type="ChEBI" id="CHEBI:18420"/>
    </cofactor>
</comment>
<feature type="domain" description="Nudix hydrolase" evidence="3">
    <location>
        <begin position="1"/>
        <end position="126"/>
    </location>
</feature>
<dbReference type="Proteomes" id="UP000176631">
    <property type="component" value="Unassembled WGS sequence"/>
</dbReference>
<dbReference type="InterPro" id="IPR015797">
    <property type="entry name" value="NUDIX_hydrolase-like_dom_sf"/>
</dbReference>
<evidence type="ECO:0000256" key="1">
    <source>
        <dbReference type="ARBA" id="ARBA00001946"/>
    </source>
</evidence>
<accession>A0A1G1W9H7</accession>
<dbReference type="PANTHER" id="PTHR43046">
    <property type="entry name" value="GDP-MANNOSE MANNOSYL HYDROLASE"/>
    <property type="match status" value="1"/>
</dbReference>
<proteinExistence type="predicted"/>
<dbReference type="PROSITE" id="PS51462">
    <property type="entry name" value="NUDIX"/>
    <property type="match status" value="1"/>
</dbReference>
<dbReference type="Pfam" id="PF00293">
    <property type="entry name" value="NUDIX"/>
    <property type="match status" value="1"/>
</dbReference>
<organism evidence="4 5">
    <name type="scientific">Candidatus Woykebacteria bacterium RBG_13_40_15</name>
    <dbReference type="NCBI Taxonomy" id="1802593"/>
    <lineage>
        <taxon>Bacteria</taxon>
        <taxon>Candidatus Woykeibacteriota</taxon>
    </lineage>
</organism>
<dbReference type="InterPro" id="IPR020084">
    <property type="entry name" value="NUDIX_hydrolase_CS"/>
</dbReference>
<dbReference type="PANTHER" id="PTHR43046:SF14">
    <property type="entry name" value="MUTT_NUDIX FAMILY PROTEIN"/>
    <property type="match status" value="1"/>
</dbReference>
<dbReference type="AlphaFoldDB" id="A0A1G1W9H7"/>
<evidence type="ECO:0000259" key="3">
    <source>
        <dbReference type="PROSITE" id="PS51462"/>
    </source>
</evidence>
<evidence type="ECO:0000313" key="5">
    <source>
        <dbReference type="Proteomes" id="UP000176631"/>
    </source>
</evidence>
<dbReference type="SUPFAM" id="SSF55811">
    <property type="entry name" value="Nudix"/>
    <property type="match status" value="1"/>
</dbReference>
<evidence type="ECO:0000313" key="4">
    <source>
        <dbReference type="EMBL" id="OGY24332.1"/>
    </source>
</evidence>
<keyword evidence="2" id="KW-0378">Hydrolase</keyword>
<dbReference type="PROSITE" id="PS00893">
    <property type="entry name" value="NUDIX_BOX"/>
    <property type="match status" value="1"/>
</dbReference>